<dbReference type="Proteomes" id="UP000231701">
    <property type="component" value="Chromosome"/>
</dbReference>
<dbReference type="KEGG" id="maes:Ga0123461_0238"/>
<evidence type="ECO:0000256" key="1">
    <source>
        <dbReference type="SAM" id="Coils"/>
    </source>
</evidence>
<evidence type="ECO:0000313" key="5">
    <source>
        <dbReference type="Proteomes" id="UP000231701"/>
    </source>
</evidence>
<proteinExistence type="predicted"/>
<protein>
    <submittedName>
        <fullName evidence="4">Uncharacterized protein</fullName>
    </submittedName>
</protein>
<feature type="transmembrane region" description="Helical" evidence="3">
    <location>
        <begin position="35"/>
        <end position="52"/>
    </location>
</feature>
<dbReference type="RefSeq" id="WP_100276672.1">
    <property type="nucleotide sequence ID" value="NZ_CP018799.1"/>
</dbReference>
<sequence>MSEKKDENRGEIESANAASASPEKKVKSSSTSSKVVGFFLLVFVIIGGGLAANGQLMPLLDSIKATVESQLAIESDVTPSQPEVALDEPEVKPLYKQAPKQVKPEPVDTVESNHVAASAEAEALLSTIDQLRSELQSMEASQKSLRSGLLEQQRMNLQVRLRWITDPASRAAQIQLAWEEISLLPGLSDAERQKAEAMHALARSNVQKLHQWQASLNKWADALSTPVHADVMPKPEHPWLAWIVGQFHLRQAPSEEARRLSSLRERLLHVSRALMLENWPTDGEWQRLHAELLLHAQEMKADSSESAIDLELPDDFSAIQEDMKTLRDSARLWTQSRKGEF</sequence>
<evidence type="ECO:0000313" key="4">
    <source>
        <dbReference type="EMBL" id="ATX78690.1"/>
    </source>
</evidence>
<organism evidence="4 5">
    <name type="scientific">Mariprofundus aestuarium</name>
    <dbReference type="NCBI Taxonomy" id="1921086"/>
    <lineage>
        <taxon>Bacteria</taxon>
        <taxon>Pseudomonadati</taxon>
        <taxon>Pseudomonadota</taxon>
        <taxon>Candidatius Mariprofundia</taxon>
        <taxon>Mariprofundales</taxon>
        <taxon>Mariprofundaceae</taxon>
        <taxon>Mariprofundus</taxon>
    </lineage>
</organism>
<gene>
    <name evidence="4" type="ORF">Ga0123461_0238</name>
</gene>
<feature type="region of interest" description="Disordered" evidence="2">
    <location>
        <begin position="1"/>
        <end position="26"/>
    </location>
</feature>
<keyword evidence="3" id="KW-0812">Transmembrane</keyword>
<evidence type="ECO:0000256" key="2">
    <source>
        <dbReference type="SAM" id="MobiDB-lite"/>
    </source>
</evidence>
<keyword evidence="3" id="KW-1133">Transmembrane helix</keyword>
<feature type="compositionally biased region" description="Basic and acidic residues" evidence="2">
    <location>
        <begin position="1"/>
        <end position="12"/>
    </location>
</feature>
<dbReference type="EMBL" id="CP018799">
    <property type="protein sequence ID" value="ATX78690.1"/>
    <property type="molecule type" value="Genomic_DNA"/>
</dbReference>
<dbReference type="OrthoDB" id="5296197at2"/>
<keyword evidence="1" id="KW-0175">Coiled coil</keyword>
<reference evidence="4 5" key="1">
    <citation type="submission" date="2016-12" db="EMBL/GenBank/DDBJ databases">
        <title>Isolation and genomic insights into novel planktonic Zetaproteobacteria from stratified waters of the Chesapeake Bay.</title>
        <authorList>
            <person name="McAllister S.M."/>
            <person name="Kato S."/>
            <person name="Chan C.S."/>
            <person name="Chiu B.K."/>
            <person name="Field E.K."/>
        </authorList>
    </citation>
    <scope>NUCLEOTIDE SEQUENCE [LARGE SCALE GENOMIC DNA]</scope>
    <source>
        <strain evidence="4 5">CP-5</strain>
    </source>
</reference>
<feature type="coiled-coil region" evidence="1">
    <location>
        <begin position="114"/>
        <end position="148"/>
    </location>
</feature>
<keyword evidence="3" id="KW-0472">Membrane</keyword>
<name>A0A2K8KV80_MARES</name>
<dbReference type="AlphaFoldDB" id="A0A2K8KV80"/>
<keyword evidence="5" id="KW-1185">Reference proteome</keyword>
<evidence type="ECO:0000256" key="3">
    <source>
        <dbReference type="SAM" id="Phobius"/>
    </source>
</evidence>
<accession>A0A2K8KV80</accession>